<evidence type="ECO:0000313" key="2">
    <source>
        <dbReference type="EMBL" id="EYC41474.1"/>
    </source>
</evidence>
<feature type="compositionally biased region" description="Basic and acidic residues" evidence="1">
    <location>
        <begin position="15"/>
        <end position="29"/>
    </location>
</feature>
<reference evidence="3" key="1">
    <citation type="journal article" date="2015" name="Nat. Genet.">
        <title>The genome and transcriptome of the zoonotic hookworm Ancylostoma ceylanicum identify infection-specific gene families.</title>
        <authorList>
            <person name="Schwarz E.M."/>
            <person name="Hu Y."/>
            <person name="Antoshechkin I."/>
            <person name="Miller M.M."/>
            <person name="Sternberg P.W."/>
            <person name="Aroian R.V."/>
        </authorList>
    </citation>
    <scope>NUCLEOTIDE SEQUENCE</scope>
    <source>
        <strain evidence="3">HY135</strain>
    </source>
</reference>
<sequence length="69" mass="7758">MLIEECFDSSMHSGQIDDRATIQRAEGRSWSKNGPPRRRHSPDHHNSPKARSLGPLSPSTELARVHLSK</sequence>
<gene>
    <name evidence="2" type="primary">Acey_s0568.g59</name>
    <name evidence="2" type="ORF">Y032_0568g59</name>
</gene>
<evidence type="ECO:0000313" key="3">
    <source>
        <dbReference type="Proteomes" id="UP000024635"/>
    </source>
</evidence>
<comment type="caution">
    <text evidence="2">The sequence shown here is derived from an EMBL/GenBank/DDBJ whole genome shotgun (WGS) entry which is preliminary data.</text>
</comment>
<accession>A0A016WNU5</accession>
<keyword evidence="3" id="KW-1185">Reference proteome</keyword>
<proteinExistence type="predicted"/>
<protein>
    <submittedName>
        <fullName evidence="2">Uncharacterized protein</fullName>
    </submittedName>
</protein>
<dbReference type="AlphaFoldDB" id="A0A016WNU5"/>
<evidence type="ECO:0000256" key="1">
    <source>
        <dbReference type="SAM" id="MobiDB-lite"/>
    </source>
</evidence>
<dbReference type="EMBL" id="JARK01000168">
    <property type="protein sequence ID" value="EYC41474.1"/>
    <property type="molecule type" value="Genomic_DNA"/>
</dbReference>
<organism evidence="2 3">
    <name type="scientific">Ancylostoma ceylanicum</name>
    <dbReference type="NCBI Taxonomy" id="53326"/>
    <lineage>
        <taxon>Eukaryota</taxon>
        <taxon>Metazoa</taxon>
        <taxon>Ecdysozoa</taxon>
        <taxon>Nematoda</taxon>
        <taxon>Chromadorea</taxon>
        <taxon>Rhabditida</taxon>
        <taxon>Rhabditina</taxon>
        <taxon>Rhabditomorpha</taxon>
        <taxon>Strongyloidea</taxon>
        <taxon>Ancylostomatidae</taxon>
        <taxon>Ancylostomatinae</taxon>
        <taxon>Ancylostoma</taxon>
    </lineage>
</organism>
<name>A0A016WNU5_9BILA</name>
<feature type="region of interest" description="Disordered" evidence="1">
    <location>
        <begin position="1"/>
        <end position="69"/>
    </location>
</feature>
<dbReference type="Proteomes" id="UP000024635">
    <property type="component" value="Unassembled WGS sequence"/>
</dbReference>